<dbReference type="SUPFAM" id="SSF48230">
    <property type="entry name" value="Chondroitin AC/alginate lyase"/>
    <property type="match status" value="1"/>
</dbReference>
<comment type="subcellular location">
    <subcellularLocation>
        <location evidence="1">Secreted</location>
    </subcellularLocation>
</comment>
<evidence type="ECO:0000256" key="4">
    <source>
        <dbReference type="ARBA" id="ARBA00022729"/>
    </source>
</evidence>
<comment type="caution">
    <text evidence="11">The sequence shown here is derived from an EMBL/GenBank/DDBJ whole genome shotgun (WGS) entry which is preliminary data.</text>
</comment>
<dbReference type="InterPro" id="IPR038970">
    <property type="entry name" value="Lyase_8"/>
</dbReference>
<evidence type="ECO:0000256" key="5">
    <source>
        <dbReference type="ARBA" id="ARBA00023239"/>
    </source>
</evidence>
<dbReference type="InterPro" id="IPR012970">
    <property type="entry name" value="Lyase_8_alpha_N"/>
</dbReference>
<dbReference type="InterPro" id="IPR011013">
    <property type="entry name" value="Gal_mutarotase_sf_dom"/>
</dbReference>
<protein>
    <submittedName>
        <fullName evidence="11">Hyaluronate lyase</fullName>
    </submittedName>
</protein>
<dbReference type="PANTHER" id="PTHR38481">
    <property type="entry name" value="HYALURONATE LYASE"/>
    <property type="match status" value="1"/>
</dbReference>
<evidence type="ECO:0000256" key="3">
    <source>
        <dbReference type="ARBA" id="ARBA00022525"/>
    </source>
</evidence>
<evidence type="ECO:0000256" key="2">
    <source>
        <dbReference type="ARBA" id="ARBA00006699"/>
    </source>
</evidence>
<proteinExistence type="inferred from homology"/>
<dbReference type="EMBL" id="JXAK01000076">
    <property type="protein sequence ID" value="KIL38098.1"/>
    <property type="molecule type" value="Genomic_DNA"/>
</dbReference>
<dbReference type="CDD" id="cd01083">
    <property type="entry name" value="GAG_Lyase"/>
    <property type="match status" value="1"/>
</dbReference>
<evidence type="ECO:0000313" key="12">
    <source>
        <dbReference type="Proteomes" id="UP000031967"/>
    </source>
</evidence>
<keyword evidence="5 11" id="KW-0456">Lyase</keyword>
<dbReference type="InterPro" id="IPR008929">
    <property type="entry name" value="Chondroitin_lyas"/>
</dbReference>
<dbReference type="InterPro" id="IPR011071">
    <property type="entry name" value="Lyase_8-like_C"/>
</dbReference>
<evidence type="ECO:0000259" key="7">
    <source>
        <dbReference type="Pfam" id="PF02278"/>
    </source>
</evidence>
<dbReference type="Gene3D" id="2.60.220.10">
    <property type="entry name" value="Polysaccharide lyase family 8-like, C-terminal"/>
    <property type="match status" value="1"/>
</dbReference>
<dbReference type="Proteomes" id="UP000031967">
    <property type="component" value="Unassembled WGS sequence"/>
</dbReference>
<evidence type="ECO:0000259" key="8">
    <source>
        <dbReference type="Pfam" id="PF02884"/>
    </source>
</evidence>
<gene>
    <name evidence="11" type="ORF">SD70_28505</name>
</gene>
<feature type="domain" description="Polysaccharide lyase family 8 C-terminal" evidence="8">
    <location>
        <begin position="670"/>
        <end position="738"/>
    </location>
</feature>
<dbReference type="SUPFAM" id="SSF74650">
    <property type="entry name" value="Galactose mutarotase-like"/>
    <property type="match status" value="1"/>
</dbReference>
<evidence type="ECO:0000256" key="1">
    <source>
        <dbReference type="ARBA" id="ARBA00004613"/>
    </source>
</evidence>
<feature type="domain" description="Polysaccharide lyase family 8 central" evidence="7">
    <location>
        <begin position="398"/>
        <end position="654"/>
    </location>
</feature>
<feature type="chain" id="PRO_5046264005" evidence="6">
    <location>
        <begin position="25"/>
        <end position="959"/>
    </location>
</feature>
<feature type="domain" description="Carbohydrate-binding module family 96" evidence="10">
    <location>
        <begin position="796"/>
        <end position="957"/>
    </location>
</feature>
<accession>A0ABR5AAQ1</accession>
<feature type="domain" description="Polysaccharide lyase 8 N-terminal alpha-helical" evidence="9">
    <location>
        <begin position="35"/>
        <end position="354"/>
    </location>
</feature>
<keyword evidence="12" id="KW-1185">Reference proteome</keyword>
<evidence type="ECO:0000259" key="9">
    <source>
        <dbReference type="Pfam" id="PF08124"/>
    </source>
</evidence>
<dbReference type="Pfam" id="PF24517">
    <property type="entry name" value="CBM96"/>
    <property type="match status" value="1"/>
</dbReference>
<dbReference type="Pfam" id="PF02884">
    <property type="entry name" value="Lyase_8_C"/>
    <property type="match status" value="1"/>
</dbReference>
<evidence type="ECO:0000256" key="6">
    <source>
        <dbReference type="SAM" id="SignalP"/>
    </source>
</evidence>
<dbReference type="NCBIfam" id="NF033679">
    <property type="entry name" value="DNRLRE_dom"/>
    <property type="match status" value="1"/>
</dbReference>
<dbReference type="GO" id="GO:0016829">
    <property type="term" value="F:lyase activity"/>
    <property type="evidence" value="ECO:0007669"/>
    <property type="project" value="UniProtKB-KW"/>
</dbReference>
<reference evidence="11 12" key="1">
    <citation type="submission" date="2014-12" db="EMBL/GenBank/DDBJ databases">
        <title>Draft genome sequence of Paenibacillus kamchatkensis strain B-2647.</title>
        <authorList>
            <person name="Karlyshev A.V."/>
            <person name="Kudryashova E.B."/>
        </authorList>
    </citation>
    <scope>NUCLEOTIDE SEQUENCE [LARGE SCALE GENOMIC DNA]</scope>
    <source>
        <strain evidence="11 12">VKM B-2647</strain>
    </source>
</reference>
<sequence>MPALLAGLLCWALLMAGLAAPARAADEYDGLRAKWLQLLTGGTYSTSDPDVAAQIGVITDTANGYWTSMDTSAGRTALWSDLNDWTKSATITSSYNRLKSMAIAYGTTGSSLYGNAGLAADIVSGLDWMYTNKYNAGQSETDNWWDWEIGTPQALNDTTVLMYDQLSSTQLSNYFSAIDHFVPDPTKRTNSSSVTETGANRADKAQVVIVRGIVGKSSAKIAQGRDALSQIFLYVTSGDGFYTDGSFIQHTYYAYTGSYGAVLLGDMARLLYVLQGSTWAVTDPNLGNVYKWVTDSFQPLEYKGAMMDMVRGRAISRESSQDHQAGRGIVASIERLALSAPADKAALFKSMVKAWVQQDTTFPGGYYANMGIFDIVQLKAIVGDSSVSPAPELVKSFVFAGMDRAVHLRPGFGFGLSLSSSRIARYESINGENLHGWHTGDGMTYLYNGDLPQYGQDYWATVNPYRLPGTTVDPVSLTNALGQGSRSSYNWVGGATDGTYSAVGMQFGAIGTDLTGKKSWFLLADKLVALGAGITSASGRPIETIVDNRKLGGSGSNALTVNGTAKPTSSGWSETMTGVSWAQLAGSAAGSDIGYYFPGGATVSGLREARSGKWSDINTGGTTDSRTNSFLSLAVPHGTSPANASYAYAVLPNKSASAMASYAANPDIVVLENGTDAQAVKDMSVGVVGINFWNDITKTVNDGGAPYATSDKKASVLTQETSGTLEIAVADPTQANTGLINVEINRSAAGIISLDPGVTVTQLSPTVKVSVNVKSAKGKSFVAKLSLTGSGSTGTAISPAADAYVRDGSYAGINYGSDPSLTVKLDGTGYNRNSFVKFDLSAYSSPVSAARVTLVPASVGMAGIVNQAYVGASDSWTETGITWNNQPAAGAMLAGWVVQDPGDAVSFDVTDAVNTAITGDKLLTLRVTSPTNPGSNGWVNYASKEYGTASYRPQLLLIP</sequence>
<dbReference type="InterPro" id="IPR014718">
    <property type="entry name" value="GH-type_carb-bd"/>
</dbReference>
<dbReference type="SUPFAM" id="SSF49863">
    <property type="entry name" value="Hyaluronate lyase-like, C-terminal domain"/>
    <property type="match status" value="1"/>
</dbReference>
<dbReference type="InterPro" id="IPR004103">
    <property type="entry name" value="Lyase_8_C"/>
</dbReference>
<dbReference type="Gene3D" id="1.50.10.100">
    <property type="entry name" value="Chondroitin AC/alginate lyase"/>
    <property type="match status" value="1"/>
</dbReference>
<dbReference type="InterPro" id="IPR003159">
    <property type="entry name" value="Lyase_8_central_dom"/>
</dbReference>
<keyword evidence="4 6" id="KW-0732">Signal</keyword>
<comment type="similarity">
    <text evidence="2">Belongs to the polysaccharide lyase 8 family.</text>
</comment>
<dbReference type="InterPro" id="IPR055372">
    <property type="entry name" value="CBM96"/>
</dbReference>
<dbReference type="Gene3D" id="2.70.98.10">
    <property type="match status" value="1"/>
</dbReference>
<organism evidence="11 12">
    <name type="scientific">Gordoniibacillus kamchatkensis</name>
    <dbReference type="NCBI Taxonomy" id="1590651"/>
    <lineage>
        <taxon>Bacteria</taxon>
        <taxon>Bacillati</taxon>
        <taxon>Bacillota</taxon>
        <taxon>Bacilli</taxon>
        <taxon>Bacillales</taxon>
        <taxon>Paenibacillaceae</taxon>
        <taxon>Gordoniibacillus</taxon>
    </lineage>
</organism>
<dbReference type="Pfam" id="PF02278">
    <property type="entry name" value="Lyase_8"/>
    <property type="match status" value="1"/>
</dbReference>
<dbReference type="Pfam" id="PF08124">
    <property type="entry name" value="Lyase_8_N"/>
    <property type="match status" value="1"/>
</dbReference>
<feature type="signal peptide" evidence="6">
    <location>
        <begin position="1"/>
        <end position="24"/>
    </location>
</feature>
<evidence type="ECO:0000313" key="11">
    <source>
        <dbReference type="EMBL" id="KIL38098.1"/>
    </source>
</evidence>
<dbReference type="PANTHER" id="PTHR38481:SF1">
    <property type="entry name" value="HYALURONATE LYASE"/>
    <property type="match status" value="1"/>
</dbReference>
<name>A0ABR5AAQ1_9BACL</name>
<keyword evidence="3" id="KW-0964">Secreted</keyword>
<evidence type="ECO:0000259" key="10">
    <source>
        <dbReference type="Pfam" id="PF24517"/>
    </source>
</evidence>